<gene>
    <name evidence="3" type="primary">dctP</name>
    <name evidence="3" type="ORF">J6595_03065</name>
</gene>
<dbReference type="RefSeq" id="WP_209592994.1">
    <property type="nucleotide sequence ID" value="NZ_JAGJCF010000002.1"/>
</dbReference>
<dbReference type="InterPro" id="IPR018389">
    <property type="entry name" value="DctP_fam"/>
</dbReference>
<evidence type="ECO:0000313" key="3">
    <source>
        <dbReference type="EMBL" id="MBP0614554.1"/>
    </source>
</evidence>
<dbReference type="Proteomes" id="UP000678276">
    <property type="component" value="Unassembled WGS sequence"/>
</dbReference>
<sequence length="327" mass="36139">MQRALKLAAALGLVLMSAGSSLAEEVTLNAVHFTPAQNSYAKSFLKYVDEVNAAGKGVVQIKVRGGPEVIPSGQQGQAQKNGLIDMINTPAGQYLEIVPEGEAFSASTKKPAEIRKNGGWDLMQKIFGEKANAHLLAHVDAGTGFNIFTVDEPKRTPDGGMDWSDLKIRASPLYRQFFETLGMTVIVLPPGEVYTALERGVINANAYPVFGYASFGWDKFTKYRVDPTFFQTDVLISMNKDKWDSLSPEAQKILTDVSIKYEEESLETVQAQNTKEAEAMIAKGQKVFELEGKGREEFLAKAAKASWDRMEQRDPTYVPELKKLFQN</sequence>
<dbReference type="InterPro" id="IPR038404">
    <property type="entry name" value="TRAP_DctP_sf"/>
</dbReference>
<keyword evidence="4" id="KW-1185">Reference proteome</keyword>
<feature type="signal peptide" evidence="2">
    <location>
        <begin position="1"/>
        <end position="23"/>
    </location>
</feature>
<organism evidence="3 4">
    <name type="scientific">Jiella mangrovi</name>
    <dbReference type="NCBI Taxonomy" id="2821407"/>
    <lineage>
        <taxon>Bacteria</taxon>
        <taxon>Pseudomonadati</taxon>
        <taxon>Pseudomonadota</taxon>
        <taxon>Alphaproteobacteria</taxon>
        <taxon>Hyphomicrobiales</taxon>
        <taxon>Aurantimonadaceae</taxon>
        <taxon>Jiella</taxon>
    </lineage>
</organism>
<dbReference type="NCBIfam" id="NF037995">
    <property type="entry name" value="TRAP_S1"/>
    <property type="match status" value="1"/>
</dbReference>
<dbReference type="PANTHER" id="PTHR33376:SF5">
    <property type="entry name" value="EXTRACYTOPLASMIC SOLUTE RECEPTOR PROTEIN"/>
    <property type="match status" value="1"/>
</dbReference>
<evidence type="ECO:0000256" key="2">
    <source>
        <dbReference type="SAM" id="SignalP"/>
    </source>
</evidence>
<dbReference type="Pfam" id="PF03480">
    <property type="entry name" value="DctP"/>
    <property type="match status" value="1"/>
</dbReference>
<feature type="chain" id="PRO_5046778153" evidence="2">
    <location>
        <begin position="24"/>
        <end position="327"/>
    </location>
</feature>
<evidence type="ECO:0000313" key="4">
    <source>
        <dbReference type="Proteomes" id="UP000678276"/>
    </source>
</evidence>
<comment type="caution">
    <text evidence="3">The sequence shown here is derived from an EMBL/GenBank/DDBJ whole genome shotgun (WGS) entry which is preliminary data.</text>
</comment>
<protein>
    <submittedName>
        <fullName evidence="3">TRAP transporter substrate-binding protein DctP</fullName>
    </submittedName>
</protein>
<proteinExistence type="predicted"/>
<accession>A0ABS4BES5</accession>
<dbReference type="EMBL" id="JAGJCF010000002">
    <property type="protein sequence ID" value="MBP0614554.1"/>
    <property type="molecule type" value="Genomic_DNA"/>
</dbReference>
<dbReference type="PANTHER" id="PTHR33376">
    <property type="match status" value="1"/>
</dbReference>
<name>A0ABS4BES5_9HYPH</name>
<reference evidence="3 4" key="1">
    <citation type="submission" date="2021-04" db="EMBL/GenBank/DDBJ databases">
        <title>Whole genome sequence of Jiella sp. KSK16Y-1.</title>
        <authorList>
            <person name="Tuo L."/>
        </authorList>
    </citation>
    <scope>NUCLEOTIDE SEQUENCE [LARGE SCALE GENOMIC DNA]</scope>
    <source>
        <strain evidence="3 4">KSK16Y-1</strain>
    </source>
</reference>
<evidence type="ECO:0000256" key="1">
    <source>
        <dbReference type="ARBA" id="ARBA00022729"/>
    </source>
</evidence>
<dbReference type="Gene3D" id="3.40.190.170">
    <property type="entry name" value="Bacterial extracellular solute-binding protein, family 7"/>
    <property type="match status" value="1"/>
</dbReference>
<keyword evidence="1 2" id="KW-0732">Signal</keyword>